<dbReference type="RefSeq" id="WP_225277129.1">
    <property type="nucleotide sequence ID" value="NZ_JAIWLT010000004.1"/>
</dbReference>
<sequence length="60" mass="6351">MLISPAPFSSRIALLIAASPAPMSRPQQVKPTVYAIDWTSDKMPLLLTGIARASAKLGVT</sequence>
<organism evidence="1 2">
    <name type="scientific">Nonomuraea glycinis</name>
    <dbReference type="NCBI Taxonomy" id="2047744"/>
    <lineage>
        <taxon>Bacteria</taxon>
        <taxon>Bacillati</taxon>
        <taxon>Actinomycetota</taxon>
        <taxon>Actinomycetes</taxon>
        <taxon>Streptosporangiales</taxon>
        <taxon>Streptosporangiaceae</taxon>
        <taxon>Nonomuraea</taxon>
    </lineage>
</organism>
<dbReference type="EMBL" id="BMNK01000002">
    <property type="protein sequence ID" value="GGP03321.1"/>
    <property type="molecule type" value="Genomic_DNA"/>
</dbReference>
<protein>
    <submittedName>
        <fullName evidence="1">Uncharacterized protein</fullName>
    </submittedName>
</protein>
<dbReference type="AlphaFoldDB" id="A0A918A2I3"/>
<keyword evidence="2" id="KW-1185">Reference proteome</keyword>
<name>A0A918A2I3_9ACTN</name>
<evidence type="ECO:0000313" key="1">
    <source>
        <dbReference type="EMBL" id="GGP03321.1"/>
    </source>
</evidence>
<dbReference type="Proteomes" id="UP000660745">
    <property type="component" value="Unassembled WGS sequence"/>
</dbReference>
<proteinExistence type="predicted"/>
<gene>
    <name evidence="1" type="ORF">GCM10012278_14070</name>
</gene>
<accession>A0A918A2I3</accession>
<evidence type="ECO:0000313" key="2">
    <source>
        <dbReference type="Proteomes" id="UP000660745"/>
    </source>
</evidence>
<comment type="caution">
    <text evidence="1">The sequence shown here is derived from an EMBL/GenBank/DDBJ whole genome shotgun (WGS) entry which is preliminary data.</text>
</comment>
<reference evidence="1" key="1">
    <citation type="journal article" date="2014" name="Int. J. Syst. Evol. Microbiol.">
        <title>Complete genome sequence of Corynebacterium casei LMG S-19264T (=DSM 44701T), isolated from a smear-ripened cheese.</title>
        <authorList>
            <consortium name="US DOE Joint Genome Institute (JGI-PGF)"/>
            <person name="Walter F."/>
            <person name="Albersmeier A."/>
            <person name="Kalinowski J."/>
            <person name="Ruckert C."/>
        </authorList>
    </citation>
    <scope>NUCLEOTIDE SEQUENCE</scope>
    <source>
        <strain evidence="1">CGMCC 4.7430</strain>
    </source>
</reference>
<reference evidence="1" key="2">
    <citation type="submission" date="2020-09" db="EMBL/GenBank/DDBJ databases">
        <authorList>
            <person name="Sun Q."/>
            <person name="Zhou Y."/>
        </authorList>
    </citation>
    <scope>NUCLEOTIDE SEQUENCE</scope>
    <source>
        <strain evidence="1">CGMCC 4.7430</strain>
    </source>
</reference>